<dbReference type="GO" id="GO:0046872">
    <property type="term" value="F:metal ion binding"/>
    <property type="evidence" value="ECO:0007669"/>
    <property type="project" value="UniProtKB-KW"/>
</dbReference>
<reference evidence="5 6" key="2">
    <citation type="journal article" date="2010" name="Stand. Genomic Sci.">
        <title>Complete genome sequence of Gordonia bronchialis type strain (3410).</title>
        <authorList>
            <person name="Ivanova N."/>
            <person name="Sikorski J."/>
            <person name="Jando M."/>
            <person name="Lapidus A."/>
            <person name="Nolan M."/>
            <person name="Lucas S."/>
            <person name="Del Rio T.G."/>
            <person name="Tice H."/>
            <person name="Copeland A."/>
            <person name="Cheng J.F."/>
            <person name="Chen F."/>
            <person name="Bruce D."/>
            <person name="Goodwin L."/>
            <person name="Pitluck S."/>
            <person name="Mavromatis K."/>
            <person name="Ovchinnikova G."/>
            <person name="Pati A."/>
            <person name="Chen A."/>
            <person name="Palaniappan K."/>
            <person name="Land M."/>
            <person name="Hauser L."/>
            <person name="Chang Y.J."/>
            <person name="Jeffries C.D."/>
            <person name="Chain P."/>
            <person name="Saunders E."/>
            <person name="Han C."/>
            <person name="Detter J.C."/>
            <person name="Brettin T."/>
            <person name="Rohde M."/>
            <person name="Goker M."/>
            <person name="Bristow J."/>
            <person name="Eisen J.A."/>
            <person name="Markowitz V."/>
            <person name="Hugenholtz P."/>
            <person name="Klenk H.P."/>
            <person name="Kyrpides N.C."/>
        </authorList>
    </citation>
    <scope>NUCLEOTIDE SEQUENCE [LARGE SCALE GENOMIC DNA]</scope>
    <source>
        <strain evidence="6">ATCC 25592 / DSM 43247 / BCRC 13721 / JCM 3198 / KCTC 3076 / NBRC 16047 / NCTC 10667</strain>
    </source>
</reference>
<evidence type="ECO:0000259" key="3">
    <source>
        <dbReference type="Pfam" id="PF08241"/>
    </source>
</evidence>
<dbReference type="InterPro" id="IPR029063">
    <property type="entry name" value="SAM-dependent_MTases_sf"/>
</dbReference>
<name>D0LD18_GORB4</name>
<evidence type="ECO:0000256" key="1">
    <source>
        <dbReference type="PIRSR" id="PIRSR018249-1"/>
    </source>
</evidence>
<protein>
    <submittedName>
        <fullName evidence="5">Methyltransferase type 11</fullName>
    </submittedName>
</protein>
<proteinExistence type="predicted"/>
<dbReference type="Pfam" id="PF21302">
    <property type="entry name" value="Zn_ribbon_RlmA"/>
    <property type="match status" value="1"/>
</dbReference>
<dbReference type="eggNOG" id="COG2226">
    <property type="taxonomic scope" value="Bacteria"/>
</dbReference>
<dbReference type="AlphaFoldDB" id="D0LD18"/>
<dbReference type="OrthoDB" id="108476at2"/>
<sequence>MTETPGRVAAIAAVIDVLRCPVCAGSLEIVGGSLRCSAAHTFDVARQGYVSLLDGRSGTLRADTAEMVAARDRVHRAGVLAKVVETTATLAADALVSANSERRPLIVDAGAGGGHYLRAALTAAADRGVTPRGLGVDLSRQSARALARGPVPLTAVVADIWRGLPVADGSASVVLSVFSPRNVAEFVRVLRPDGVLILVRPLPAHLGEIVGPMRMLSVDDAKSTRVHAALADHVQIIDEHELTHQVTIPASTIADLAGMGPSAFHLRQSDFADLAAEFAGDGAVNVTVSVAVTVCRPTVA</sequence>
<reference evidence="6" key="1">
    <citation type="submission" date="2009-10" db="EMBL/GenBank/DDBJ databases">
        <title>The complete chromosome of Gordonia bronchialis DSM 43247.</title>
        <authorList>
            <consortium name="US DOE Joint Genome Institute (JGI-PGF)"/>
            <person name="Lucas S."/>
            <person name="Copeland A."/>
            <person name="Lapidus A."/>
            <person name="Glavina del Rio T."/>
            <person name="Dalin E."/>
            <person name="Tice H."/>
            <person name="Bruce D."/>
            <person name="Goodwin L."/>
            <person name="Pitluck S."/>
            <person name="Kyrpides N."/>
            <person name="Mavromatis K."/>
            <person name="Ivanova N."/>
            <person name="Ovchinnikova G."/>
            <person name="Saunders E."/>
            <person name="Brettin T."/>
            <person name="Detter J.C."/>
            <person name="Han C."/>
            <person name="Larimer F."/>
            <person name="Land M."/>
            <person name="Hauser L."/>
            <person name="Markowitz V."/>
            <person name="Cheng J.-F."/>
            <person name="Hugenholtz P."/>
            <person name="Woyke T."/>
            <person name="Wu D."/>
            <person name="Jando M."/>
            <person name="Schneider S."/>
            <person name="Goeker M."/>
            <person name="Klenk H.-P."/>
            <person name="Eisen J.A."/>
        </authorList>
    </citation>
    <scope>NUCLEOTIDE SEQUENCE [LARGE SCALE GENOMIC DNA]</scope>
    <source>
        <strain evidence="6">ATCC 25592 / DSM 43247 / BCRC 13721 / JCM 3198 / KCTC 3076 / NBRC 16047 / NCTC 10667</strain>
    </source>
</reference>
<keyword evidence="1" id="KW-0479">Metal-binding</keyword>
<accession>D0LD18</accession>
<dbReference type="EMBL" id="CP001802">
    <property type="protein sequence ID" value="ACY22511.1"/>
    <property type="molecule type" value="Genomic_DNA"/>
</dbReference>
<dbReference type="Proteomes" id="UP000001219">
    <property type="component" value="Chromosome"/>
</dbReference>
<dbReference type="InterPro" id="IPR013216">
    <property type="entry name" value="Methyltransf_11"/>
</dbReference>
<feature type="domain" description="23S rRNA (guanine(745)-N(1))-methyltransferase N-terminal" evidence="4">
    <location>
        <begin position="19"/>
        <end position="53"/>
    </location>
</feature>
<dbReference type="CDD" id="cd02440">
    <property type="entry name" value="AdoMet_MTases"/>
    <property type="match status" value="1"/>
</dbReference>
<dbReference type="Gene3D" id="3.40.50.150">
    <property type="entry name" value="Vaccinia Virus protein VP39"/>
    <property type="match status" value="1"/>
</dbReference>
<feature type="domain" description="Methyltransferase type 11" evidence="3">
    <location>
        <begin position="107"/>
        <end position="198"/>
    </location>
</feature>
<feature type="binding site" evidence="2">
    <location>
        <position position="205"/>
    </location>
    <ligand>
        <name>S-adenosyl-L-methionine</name>
        <dbReference type="ChEBI" id="CHEBI:59789"/>
    </ligand>
</feature>
<dbReference type="STRING" id="526226.Gbro_3307"/>
<evidence type="ECO:0000259" key="4">
    <source>
        <dbReference type="Pfam" id="PF21302"/>
    </source>
</evidence>
<dbReference type="HOGENOM" id="CLU_050931_1_0_11"/>
<keyword evidence="5" id="KW-0808">Transferase</keyword>
<dbReference type="RefSeq" id="WP_012835027.1">
    <property type="nucleotide sequence ID" value="NC_013441.1"/>
</dbReference>
<dbReference type="SUPFAM" id="SSF53335">
    <property type="entry name" value="S-adenosyl-L-methionine-dependent methyltransferases"/>
    <property type="match status" value="1"/>
</dbReference>
<keyword evidence="5" id="KW-0489">Methyltransferase</keyword>
<feature type="binding site" evidence="1">
    <location>
        <position position="20"/>
    </location>
    <ligand>
        <name>Zn(2+)</name>
        <dbReference type="ChEBI" id="CHEBI:29105"/>
    </ligand>
</feature>
<evidence type="ECO:0000313" key="6">
    <source>
        <dbReference type="Proteomes" id="UP000001219"/>
    </source>
</evidence>
<dbReference type="Pfam" id="PF08241">
    <property type="entry name" value="Methyltransf_11"/>
    <property type="match status" value="1"/>
</dbReference>
<evidence type="ECO:0000313" key="5">
    <source>
        <dbReference type="EMBL" id="ACY22511.1"/>
    </source>
</evidence>
<feature type="binding site" evidence="1">
    <location>
        <position position="23"/>
    </location>
    <ligand>
        <name>Zn(2+)</name>
        <dbReference type="ChEBI" id="CHEBI:29105"/>
    </ligand>
</feature>
<dbReference type="GO" id="GO:0032259">
    <property type="term" value="P:methylation"/>
    <property type="evidence" value="ECO:0007669"/>
    <property type="project" value="UniProtKB-KW"/>
</dbReference>
<dbReference type="InterPro" id="IPR016718">
    <property type="entry name" value="rRNA_m1G-MeTrfase_A_prd"/>
</dbReference>
<keyword evidence="1" id="KW-0862">Zinc</keyword>
<gene>
    <name evidence="5" type="ordered locus">Gbro_3307</name>
</gene>
<organism evidence="5 6">
    <name type="scientific">Gordonia bronchialis (strain ATCC 25592 / DSM 43247 / BCRC 13721 / JCM 3198 / KCTC 3076 / NBRC 16047 / NCTC 10667)</name>
    <name type="common">Rhodococcus bronchialis</name>
    <dbReference type="NCBI Taxonomy" id="526226"/>
    <lineage>
        <taxon>Bacteria</taxon>
        <taxon>Bacillati</taxon>
        <taxon>Actinomycetota</taxon>
        <taxon>Actinomycetes</taxon>
        <taxon>Mycobacteriales</taxon>
        <taxon>Gordoniaceae</taxon>
        <taxon>Gordonia</taxon>
    </lineage>
</organism>
<dbReference type="GO" id="GO:0008757">
    <property type="term" value="F:S-adenosylmethionine-dependent methyltransferase activity"/>
    <property type="evidence" value="ECO:0007669"/>
    <property type="project" value="InterPro"/>
</dbReference>
<dbReference type="PIRSF" id="PIRSF018249">
    <property type="entry name" value="MyrA_prd"/>
    <property type="match status" value="1"/>
</dbReference>
<feature type="binding site" evidence="1">
    <location>
        <position position="40"/>
    </location>
    <ligand>
        <name>Zn(2+)</name>
        <dbReference type="ChEBI" id="CHEBI:29105"/>
    </ligand>
</feature>
<dbReference type="KEGG" id="gbr:Gbro_3307"/>
<feature type="binding site" evidence="1">
    <location>
        <position position="36"/>
    </location>
    <ligand>
        <name>Zn(2+)</name>
        <dbReference type="ChEBI" id="CHEBI:29105"/>
    </ligand>
</feature>
<keyword evidence="6" id="KW-1185">Reference proteome</keyword>
<evidence type="ECO:0000256" key="2">
    <source>
        <dbReference type="PIRSR" id="PIRSR018249-2"/>
    </source>
</evidence>
<keyword evidence="2" id="KW-0949">S-adenosyl-L-methionine</keyword>
<dbReference type="InterPro" id="IPR048647">
    <property type="entry name" value="RlmA_N"/>
</dbReference>